<feature type="active site" description="Charge relay system" evidence="1">
    <location>
        <position position="214"/>
    </location>
</feature>
<accession>A0A0W0Z261</accession>
<keyword evidence="4" id="KW-1185">Reference proteome</keyword>
<dbReference type="OrthoDB" id="9786110at2"/>
<dbReference type="EMBL" id="LNYU01000030">
    <property type="protein sequence ID" value="KTD63210.1"/>
    <property type="molecule type" value="Genomic_DNA"/>
</dbReference>
<feature type="active site" description="Nucleophile" evidence="1">
    <location>
        <position position="113"/>
    </location>
</feature>
<feature type="domain" description="AB hydrolase-1" evidence="2">
    <location>
        <begin position="40"/>
        <end position="254"/>
    </location>
</feature>
<dbReference type="PIRSF" id="PIRSF017388">
    <property type="entry name" value="Esterase_lipase"/>
    <property type="match status" value="1"/>
</dbReference>
<evidence type="ECO:0000259" key="2">
    <source>
        <dbReference type="Pfam" id="PF12697"/>
    </source>
</evidence>
<dbReference type="GO" id="GO:0052689">
    <property type="term" value="F:carboxylic ester hydrolase activity"/>
    <property type="evidence" value="ECO:0007669"/>
    <property type="project" value="InterPro"/>
</dbReference>
<dbReference type="Pfam" id="PF12697">
    <property type="entry name" value="Abhydrolase_6"/>
    <property type="match status" value="1"/>
</dbReference>
<dbReference type="InterPro" id="IPR029058">
    <property type="entry name" value="AB_hydrolase_fold"/>
</dbReference>
<dbReference type="STRING" id="45074.Lsan_1480"/>
<dbReference type="AlphaFoldDB" id="A0A0W0Z261"/>
<name>A0A0W0Z261_9GAMM</name>
<dbReference type="Proteomes" id="UP000054703">
    <property type="component" value="Unassembled WGS sequence"/>
</dbReference>
<evidence type="ECO:0000313" key="3">
    <source>
        <dbReference type="EMBL" id="KTD63210.1"/>
    </source>
</evidence>
<evidence type="ECO:0000313" key="4">
    <source>
        <dbReference type="Proteomes" id="UP000054703"/>
    </source>
</evidence>
<comment type="caution">
    <text evidence="3">The sequence shown here is derived from an EMBL/GenBank/DDBJ whole genome shotgun (WGS) entry which is preliminary data.</text>
</comment>
<reference evidence="3 4" key="1">
    <citation type="submission" date="2015-11" db="EMBL/GenBank/DDBJ databases">
        <title>Genomic analysis of 38 Legionella species identifies large and diverse effector repertoires.</title>
        <authorList>
            <person name="Burstein D."/>
            <person name="Amaro F."/>
            <person name="Zusman T."/>
            <person name="Lifshitz Z."/>
            <person name="Cohen O."/>
            <person name="Gilbert J.A."/>
            <person name="Pupko T."/>
            <person name="Shuman H.A."/>
            <person name="Segal G."/>
        </authorList>
    </citation>
    <scope>NUCLEOTIDE SEQUENCE [LARGE SCALE GENOMIC DNA]</scope>
    <source>
        <strain evidence="3 4">SC-63-C7</strain>
    </source>
</reference>
<organism evidence="3 4">
    <name type="scientific">Legionella santicrucis</name>
    <dbReference type="NCBI Taxonomy" id="45074"/>
    <lineage>
        <taxon>Bacteria</taxon>
        <taxon>Pseudomonadati</taxon>
        <taxon>Pseudomonadota</taxon>
        <taxon>Gammaproteobacteria</taxon>
        <taxon>Legionellales</taxon>
        <taxon>Legionellaceae</taxon>
        <taxon>Legionella</taxon>
    </lineage>
</organism>
<dbReference type="InterPro" id="IPR012354">
    <property type="entry name" value="Esterase_lipase"/>
</dbReference>
<evidence type="ECO:0000256" key="1">
    <source>
        <dbReference type="PIRSR" id="PIRSR017388-1"/>
    </source>
</evidence>
<proteinExistence type="predicted"/>
<dbReference type="RefSeq" id="WP_058513877.1">
    <property type="nucleotide sequence ID" value="NZ_CAAAIH010000030.1"/>
</dbReference>
<gene>
    <name evidence="3" type="ORF">Lsan_1480</name>
</gene>
<feature type="active site" description="Charge relay system" evidence="1">
    <location>
        <position position="242"/>
    </location>
</feature>
<dbReference type="Gene3D" id="3.40.50.1820">
    <property type="entry name" value="alpha/beta hydrolase"/>
    <property type="match status" value="1"/>
</dbReference>
<sequence length="261" mass="29636">MIYNDFRFMSRGKQLLALKKEDFSLLKPINQRGTKKDRALLLFHGFTSSPAVYRYLIPQLKNYDAIVCPALPGHADSIAAFAKAKRNDWVSYANQECEILFKEYQKVDILGVSLGALLACKLNQNFSFNHMFLLAPALKLQMNINRNVKLIMLLKNLGFSELRGMAGNLVSNKHTEISYRRVPLSALLELFALIQEHQWVPPNCPTDLFLGTHDIVVASKEVEKMFAHLPNTTIHWLANSAHILPLDNDLDQIVQCVNQCI</sequence>
<dbReference type="InterPro" id="IPR000073">
    <property type="entry name" value="AB_hydrolase_1"/>
</dbReference>
<protein>
    <submittedName>
        <fullName evidence="3">Lipase</fullName>
    </submittedName>
</protein>
<dbReference type="PATRIC" id="fig|45074.5.peg.1575"/>
<dbReference type="SUPFAM" id="SSF53474">
    <property type="entry name" value="alpha/beta-Hydrolases"/>
    <property type="match status" value="1"/>
</dbReference>